<dbReference type="WBParaSite" id="EEL_0000320501-mRNA-1">
    <property type="protein sequence ID" value="EEL_0000320501-mRNA-1"/>
    <property type="gene ID" value="EEL_0000320501"/>
</dbReference>
<dbReference type="GO" id="GO:0072354">
    <property type="term" value="F:histone H3T3 kinase activity"/>
    <property type="evidence" value="ECO:0007669"/>
    <property type="project" value="TreeGrafter"/>
</dbReference>
<keyword evidence="1" id="KW-1185">Reference proteome</keyword>
<evidence type="ECO:0000313" key="2">
    <source>
        <dbReference type="WBParaSite" id="EEL_0000320501-mRNA-1"/>
    </source>
</evidence>
<dbReference type="PANTHER" id="PTHR24419">
    <property type="entry name" value="INTERLEUKIN-1 RECEPTOR-ASSOCIATED KINASE"/>
    <property type="match status" value="1"/>
</dbReference>
<dbReference type="PANTHER" id="PTHR24419:SF18">
    <property type="entry name" value="SERINE_THREONINE-PROTEIN KINASE HASPIN"/>
    <property type="match status" value="1"/>
</dbReference>
<dbReference type="GO" id="GO:0005737">
    <property type="term" value="C:cytoplasm"/>
    <property type="evidence" value="ECO:0007669"/>
    <property type="project" value="TreeGrafter"/>
</dbReference>
<dbReference type="GO" id="GO:0000278">
    <property type="term" value="P:mitotic cell cycle"/>
    <property type="evidence" value="ECO:0007669"/>
    <property type="project" value="TreeGrafter"/>
</dbReference>
<dbReference type="SUPFAM" id="SSF56112">
    <property type="entry name" value="Protein kinase-like (PK-like)"/>
    <property type="match status" value="1"/>
</dbReference>
<organism evidence="1 2">
    <name type="scientific">Elaeophora elaphi</name>
    <dbReference type="NCBI Taxonomy" id="1147741"/>
    <lineage>
        <taxon>Eukaryota</taxon>
        <taxon>Metazoa</taxon>
        <taxon>Ecdysozoa</taxon>
        <taxon>Nematoda</taxon>
        <taxon>Chromadorea</taxon>
        <taxon>Rhabditida</taxon>
        <taxon>Spirurina</taxon>
        <taxon>Spiruromorpha</taxon>
        <taxon>Filarioidea</taxon>
        <taxon>Onchocercidae</taxon>
        <taxon>Elaeophora</taxon>
    </lineage>
</organism>
<reference evidence="2" key="1">
    <citation type="submission" date="2017-02" db="UniProtKB">
        <authorList>
            <consortium name="WormBaseParasite"/>
        </authorList>
    </citation>
    <scope>IDENTIFICATION</scope>
</reference>
<protein>
    <submittedName>
        <fullName evidence="2">Non-specific serine/threonine protein kinase</fullName>
    </submittedName>
</protein>
<dbReference type="GO" id="GO:0005634">
    <property type="term" value="C:nucleus"/>
    <property type="evidence" value="ECO:0007669"/>
    <property type="project" value="TreeGrafter"/>
</dbReference>
<proteinExistence type="predicted"/>
<dbReference type="Proteomes" id="UP000050640">
    <property type="component" value="Unplaced"/>
</dbReference>
<dbReference type="InterPro" id="IPR011009">
    <property type="entry name" value="Kinase-like_dom_sf"/>
</dbReference>
<dbReference type="GO" id="GO:0035556">
    <property type="term" value="P:intracellular signal transduction"/>
    <property type="evidence" value="ECO:0007669"/>
    <property type="project" value="TreeGrafter"/>
</dbReference>
<name>A0A0R3RNZ4_9BILA</name>
<dbReference type="AlphaFoldDB" id="A0A0R3RNZ4"/>
<sequence>MIAAWEEYKRRTYSCRMNPVYFSAHQNYLLIAVENGGISLENYEISTMLQAYSIVYQLIMAIAVAECRLHFEHRDLGYENILITSASWNDIIRCHFNGSAIDIHTYGARMCLRYILIGHRIKNFSINNIWRAFWPVTNVLWVGYIVDCIYHRLERSRISCSLARRAFLDHFQHLHGYGENFIHFIRCKLFIWSLF</sequence>
<evidence type="ECO:0000313" key="1">
    <source>
        <dbReference type="Proteomes" id="UP000050640"/>
    </source>
</evidence>
<dbReference type="Gene3D" id="1.10.510.10">
    <property type="entry name" value="Transferase(Phosphotransferase) domain 1"/>
    <property type="match status" value="1"/>
</dbReference>
<dbReference type="Pfam" id="PF12330">
    <property type="entry name" value="Haspin_kinase"/>
    <property type="match status" value="1"/>
</dbReference>
<accession>A0A0R3RNZ4</accession>